<comment type="caution">
    <text evidence="1">The sequence shown here is derived from an EMBL/GenBank/DDBJ whole genome shotgun (WGS) entry which is preliminary data.</text>
</comment>
<evidence type="ECO:0000313" key="2">
    <source>
        <dbReference type="Proteomes" id="UP000647424"/>
    </source>
</evidence>
<evidence type="ECO:0000313" key="1">
    <source>
        <dbReference type="EMBL" id="MBD8051347.1"/>
    </source>
</evidence>
<gene>
    <name evidence="1" type="ORF">IC609_12390</name>
</gene>
<dbReference type="Proteomes" id="UP000647424">
    <property type="component" value="Unassembled WGS sequence"/>
</dbReference>
<name>A0A927FIX2_9BURK</name>
<reference evidence="1" key="1">
    <citation type="submission" date="2020-09" db="EMBL/GenBank/DDBJ databases">
        <title>Genome seq and assembly of Limnohabitants sp.</title>
        <authorList>
            <person name="Chhetri G."/>
        </authorList>
    </citation>
    <scope>NUCLEOTIDE SEQUENCE</scope>
    <source>
        <strain evidence="1">JUR4</strain>
    </source>
</reference>
<organism evidence="1 2">
    <name type="scientific">Limnohabitans radicicola</name>
    <dbReference type="NCBI Taxonomy" id="2771427"/>
    <lineage>
        <taxon>Bacteria</taxon>
        <taxon>Pseudomonadati</taxon>
        <taxon>Pseudomonadota</taxon>
        <taxon>Betaproteobacteria</taxon>
        <taxon>Burkholderiales</taxon>
        <taxon>Comamonadaceae</taxon>
        <taxon>Limnohabitans</taxon>
    </lineage>
</organism>
<dbReference type="RefSeq" id="WP_191819780.1">
    <property type="nucleotide sequence ID" value="NZ_JACYFT010000002.1"/>
</dbReference>
<accession>A0A927FIX2</accession>
<dbReference type="EMBL" id="JACYFT010000002">
    <property type="protein sequence ID" value="MBD8051347.1"/>
    <property type="molecule type" value="Genomic_DNA"/>
</dbReference>
<protein>
    <submittedName>
        <fullName evidence="1">Uncharacterized protein</fullName>
    </submittedName>
</protein>
<dbReference type="AlphaFoldDB" id="A0A927FIX2"/>
<sequence>MTKNADPLELHPSLRFLRDSLLVRDPAAKMAGEDLLNRVMLLSTMNVRLPPDRLVSTEDAARIIGVEPSDFDRLAYQAQIKPRYVLTNASYWKVNDVYSLID</sequence>
<keyword evidence="2" id="KW-1185">Reference proteome</keyword>
<proteinExistence type="predicted"/>